<dbReference type="GO" id="GO:0030659">
    <property type="term" value="C:cytoplasmic vesicle membrane"/>
    <property type="evidence" value="ECO:0007669"/>
    <property type="project" value="UniProtKB-SubCell"/>
</dbReference>
<feature type="transmembrane region" description="Helical" evidence="5">
    <location>
        <begin position="210"/>
        <end position="229"/>
    </location>
</feature>
<sequence>MASQGRSYFAPEPRSASSISTTYERDDDEVPGLEHDNDLRGAGSKAVAESAPFLPNGASGNGGPTIKVDLGRIGSASSGADDPAGRASKGQGLSSILAYCMSSIMMTVANKFIVLDKKFNLNLAVLLMQSLIGVALVIIARRLGWISLRGLNRKDAGLWMPISVLLVFVIYTGSKALQHLNVSVYTIFKNLTIVLIAYGERIWFKGRLTALTLLSFLLMVVSSIIAAWADLSQLAFTKDLPYPHLSDSHLSGGTWNPMTGEFVPTVDGLKVEQDRINQASKDALGLANNDPLLDSAATPLGGASAMLNSGYVWMALNCLCSASYVLLMRKQIKMTGFKDWDSMYYNNLLSIPILLLLSLLVEKWTKENFDSAFPQDKRAQLFAAIGFSGACAMLISWSTAWCIRVTSSTTYSMVGALNKLPLALSGMIFFKEKATAGNGIAIAVGSLAGIVYASAKMKQSSDQQQASGGSAATGYSRLGTGALRSEGVIPMHKLNGDGDPRRD</sequence>
<evidence type="ECO:0000256" key="5">
    <source>
        <dbReference type="RuleBase" id="RU367097"/>
    </source>
</evidence>
<keyword evidence="2 5" id="KW-0812">Transmembrane</keyword>
<comment type="similarity">
    <text evidence="5">Belongs to the TPT transporter family. SLC35D subfamily.</text>
</comment>
<dbReference type="FunCoup" id="A0A066WBL7">
    <property type="interactions" value="159"/>
</dbReference>
<keyword evidence="8" id="KW-1185">Reference proteome</keyword>
<keyword evidence="5" id="KW-0968">Cytoplasmic vesicle</keyword>
<dbReference type="InParanoid" id="A0A066WBL7"/>
<protein>
    <recommendedName>
        <fullName evidence="5">GDP-mannose transporter</fullName>
        <shortName evidence="5">GMT</shortName>
    </recommendedName>
</protein>
<feature type="region of interest" description="Disordered" evidence="6">
    <location>
        <begin position="1"/>
        <end position="62"/>
    </location>
</feature>
<dbReference type="NCBIfam" id="TIGR00803">
    <property type="entry name" value="nst"/>
    <property type="match status" value="1"/>
</dbReference>
<dbReference type="EMBL" id="JMSN01000025">
    <property type="protein sequence ID" value="KDN48479.1"/>
    <property type="molecule type" value="Genomic_DNA"/>
</dbReference>
<feature type="transmembrane region" description="Helical" evidence="5">
    <location>
        <begin position="310"/>
        <end position="327"/>
    </location>
</feature>
<proteinExistence type="inferred from homology"/>
<comment type="function">
    <text evidence="5">Involved in the import of GDP-mannose from the cytoplasm into the Golgi lumen.</text>
</comment>
<keyword evidence="3 5" id="KW-1133">Transmembrane helix</keyword>
<comment type="caution">
    <text evidence="7">The sequence shown here is derived from an EMBL/GenBank/DDBJ whole genome shotgun (WGS) entry which is preliminary data.</text>
</comment>
<evidence type="ECO:0000313" key="8">
    <source>
        <dbReference type="Proteomes" id="UP000027361"/>
    </source>
</evidence>
<feature type="transmembrane region" description="Helical" evidence="5">
    <location>
        <begin position="180"/>
        <end position="198"/>
    </location>
</feature>
<reference evidence="7 8" key="1">
    <citation type="submission" date="2014-05" db="EMBL/GenBank/DDBJ databases">
        <title>Draft genome sequence of a rare smut relative, Tilletiaria anomala UBC 951.</title>
        <authorList>
            <consortium name="DOE Joint Genome Institute"/>
            <person name="Toome M."/>
            <person name="Kuo A."/>
            <person name="Henrissat B."/>
            <person name="Lipzen A."/>
            <person name="Tritt A."/>
            <person name="Yoshinaga Y."/>
            <person name="Zane M."/>
            <person name="Barry K."/>
            <person name="Grigoriev I.V."/>
            <person name="Spatafora J.W."/>
            <person name="Aimea M.C."/>
        </authorList>
    </citation>
    <scope>NUCLEOTIDE SEQUENCE [LARGE SCALE GENOMIC DNA]</scope>
    <source>
        <strain evidence="7 8">UBC 951</strain>
    </source>
</reference>
<dbReference type="InterPro" id="IPR050186">
    <property type="entry name" value="TPT_transporter"/>
</dbReference>
<feature type="transmembrane region" description="Helical" evidence="5">
    <location>
        <begin position="343"/>
        <end position="361"/>
    </location>
</feature>
<comment type="subcellular location">
    <subcellularLocation>
        <location evidence="5">Golgi apparatus membrane</location>
        <topology evidence="5">Multi-pass membrane protein</topology>
    </subcellularLocation>
    <subcellularLocation>
        <location evidence="5">Cytoplasmic vesicle membrane</location>
        <topology evidence="5">Multi-pass membrane protein</topology>
    </subcellularLocation>
    <subcellularLocation>
        <location evidence="5">Endoplasmic reticulum membrane</location>
        <topology evidence="5">Multi-pass membrane protein</topology>
    </subcellularLocation>
    <subcellularLocation>
        <location evidence="1">Membrane</location>
        <topology evidence="1">Multi-pass membrane protein</topology>
    </subcellularLocation>
</comment>
<gene>
    <name evidence="7" type="ORF">K437DRAFT_290430</name>
</gene>
<evidence type="ECO:0000256" key="6">
    <source>
        <dbReference type="SAM" id="MobiDB-lite"/>
    </source>
</evidence>
<dbReference type="RefSeq" id="XP_013244135.1">
    <property type="nucleotide sequence ID" value="XM_013388681.1"/>
</dbReference>
<feature type="transmembrane region" description="Helical" evidence="5">
    <location>
        <begin position="121"/>
        <end position="144"/>
    </location>
</feature>
<evidence type="ECO:0000313" key="7">
    <source>
        <dbReference type="EMBL" id="KDN48479.1"/>
    </source>
</evidence>
<keyword evidence="5" id="KW-0813">Transport</keyword>
<feature type="transmembrane region" description="Helical" evidence="5">
    <location>
        <begin position="156"/>
        <end position="174"/>
    </location>
</feature>
<keyword evidence="5" id="KW-0762">Sugar transport</keyword>
<dbReference type="SUPFAM" id="SSF103481">
    <property type="entry name" value="Multidrug resistance efflux transporter EmrE"/>
    <property type="match status" value="1"/>
</dbReference>
<keyword evidence="5" id="KW-0333">Golgi apparatus</keyword>
<dbReference type="AlphaFoldDB" id="A0A066WBL7"/>
<dbReference type="GeneID" id="25267027"/>
<evidence type="ECO:0000256" key="4">
    <source>
        <dbReference type="ARBA" id="ARBA00023136"/>
    </source>
</evidence>
<keyword evidence="4 5" id="KW-0472">Membrane</keyword>
<accession>A0A066WBL7</accession>
<dbReference type="Proteomes" id="UP000027361">
    <property type="component" value="Unassembled WGS sequence"/>
</dbReference>
<dbReference type="PANTHER" id="PTHR11132">
    <property type="entry name" value="SOLUTE CARRIER FAMILY 35"/>
    <property type="match status" value="1"/>
</dbReference>
<evidence type="ECO:0000256" key="2">
    <source>
        <dbReference type="ARBA" id="ARBA00022692"/>
    </source>
</evidence>
<feature type="transmembrane region" description="Helical" evidence="5">
    <location>
        <begin position="381"/>
        <end position="403"/>
    </location>
</feature>
<comment type="subunit">
    <text evidence="5">Homooligomer.</text>
</comment>
<dbReference type="OMA" id="MTIVHHI"/>
<keyword evidence="5" id="KW-0256">Endoplasmic reticulum</keyword>
<name>A0A066WBL7_TILAU</name>
<evidence type="ECO:0000256" key="1">
    <source>
        <dbReference type="ARBA" id="ARBA00004141"/>
    </source>
</evidence>
<dbReference type="STRING" id="1037660.A0A066WBL7"/>
<organism evidence="7 8">
    <name type="scientific">Tilletiaria anomala (strain ATCC 24038 / CBS 436.72 / UBC 951)</name>
    <dbReference type="NCBI Taxonomy" id="1037660"/>
    <lineage>
        <taxon>Eukaryota</taxon>
        <taxon>Fungi</taxon>
        <taxon>Dikarya</taxon>
        <taxon>Basidiomycota</taxon>
        <taxon>Ustilaginomycotina</taxon>
        <taxon>Exobasidiomycetes</taxon>
        <taxon>Georgefischeriales</taxon>
        <taxon>Tilletiariaceae</taxon>
        <taxon>Tilletiaria</taxon>
    </lineage>
</organism>
<dbReference type="OrthoDB" id="417037at2759"/>
<feature type="region of interest" description="Disordered" evidence="6">
    <location>
        <begin position="483"/>
        <end position="503"/>
    </location>
</feature>
<dbReference type="InterPro" id="IPR037185">
    <property type="entry name" value="EmrE-like"/>
</dbReference>
<evidence type="ECO:0000256" key="3">
    <source>
        <dbReference type="ARBA" id="ARBA00022989"/>
    </source>
</evidence>
<feature type="compositionally biased region" description="Basic and acidic residues" evidence="6">
    <location>
        <begin position="494"/>
        <end position="503"/>
    </location>
</feature>
<dbReference type="GO" id="GO:0005789">
    <property type="term" value="C:endoplasmic reticulum membrane"/>
    <property type="evidence" value="ECO:0007669"/>
    <property type="project" value="UniProtKB-SubCell"/>
</dbReference>
<dbReference type="HOGENOM" id="CLU_025360_1_2_1"/>
<dbReference type="GO" id="GO:0000139">
    <property type="term" value="C:Golgi membrane"/>
    <property type="evidence" value="ECO:0007669"/>
    <property type="project" value="UniProtKB-SubCell"/>
</dbReference>
<feature type="transmembrane region" description="Helical" evidence="5">
    <location>
        <begin position="436"/>
        <end position="455"/>
    </location>
</feature>